<dbReference type="Gene3D" id="3.40.33.10">
    <property type="entry name" value="CAP"/>
    <property type="match status" value="1"/>
</dbReference>
<dbReference type="SMART" id="SM00198">
    <property type="entry name" value="SCP"/>
    <property type="match status" value="1"/>
</dbReference>
<dbReference type="InterPro" id="IPR001283">
    <property type="entry name" value="CRISP-related"/>
</dbReference>
<dbReference type="PROSITE" id="PS01009">
    <property type="entry name" value="CRISP_1"/>
    <property type="match status" value="1"/>
</dbReference>
<dbReference type="InterPro" id="IPR018244">
    <property type="entry name" value="Allrgn_V5/Tpx1_CS"/>
</dbReference>
<keyword evidence="3" id="KW-1185">Reference proteome</keyword>
<dbReference type="PRINTS" id="PR00837">
    <property type="entry name" value="V5TPXLIKE"/>
</dbReference>
<protein>
    <submittedName>
        <fullName evidence="2">PR-1-like protein</fullName>
    </submittedName>
</protein>
<accession>A0A6A6R4W9</accession>
<dbReference type="GO" id="GO:0005576">
    <property type="term" value="C:extracellular region"/>
    <property type="evidence" value="ECO:0007669"/>
    <property type="project" value="InterPro"/>
</dbReference>
<dbReference type="InterPro" id="IPR014044">
    <property type="entry name" value="CAP_dom"/>
</dbReference>
<sequence length="153" mass="16534">SSTSTEYSNADDFKKAVLNSTNTYRAQHNASALTWNNSLATFAGKWGGACVFEHSGGPSGENLASGYPNATASIEAWGNERDHYDFSKGQFSEKTGHFTQLVWKSSTTVGCSRTDCSGKKGDKAAPGWFVVCEYYPPGNVIGAFKQNVQKQVK</sequence>
<name>A0A6A6R4W9_9PEZI</name>
<feature type="non-terminal residue" evidence="2">
    <location>
        <position position="1"/>
    </location>
</feature>
<dbReference type="Proteomes" id="UP000799750">
    <property type="component" value="Unassembled WGS sequence"/>
</dbReference>
<gene>
    <name evidence="2" type="ORF">BU16DRAFT_446283</name>
</gene>
<feature type="domain" description="SCP" evidence="1">
    <location>
        <begin position="12"/>
        <end position="142"/>
    </location>
</feature>
<feature type="non-terminal residue" evidence="2">
    <location>
        <position position="153"/>
    </location>
</feature>
<dbReference type="SUPFAM" id="SSF55797">
    <property type="entry name" value="PR-1-like"/>
    <property type="match status" value="1"/>
</dbReference>
<organism evidence="2 3">
    <name type="scientific">Lophium mytilinum</name>
    <dbReference type="NCBI Taxonomy" id="390894"/>
    <lineage>
        <taxon>Eukaryota</taxon>
        <taxon>Fungi</taxon>
        <taxon>Dikarya</taxon>
        <taxon>Ascomycota</taxon>
        <taxon>Pezizomycotina</taxon>
        <taxon>Dothideomycetes</taxon>
        <taxon>Pleosporomycetidae</taxon>
        <taxon>Mytilinidiales</taxon>
        <taxon>Mytilinidiaceae</taxon>
        <taxon>Lophium</taxon>
    </lineage>
</organism>
<dbReference type="OrthoDB" id="337038at2759"/>
<dbReference type="AlphaFoldDB" id="A0A6A6R4W9"/>
<evidence type="ECO:0000259" key="1">
    <source>
        <dbReference type="SMART" id="SM00198"/>
    </source>
</evidence>
<proteinExistence type="predicted"/>
<dbReference type="InterPro" id="IPR035940">
    <property type="entry name" value="CAP_sf"/>
</dbReference>
<dbReference type="PANTHER" id="PTHR10334">
    <property type="entry name" value="CYSTEINE-RICH SECRETORY PROTEIN-RELATED"/>
    <property type="match status" value="1"/>
</dbReference>
<evidence type="ECO:0000313" key="2">
    <source>
        <dbReference type="EMBL" id="KAF2499516.1"/>
    </source>
</evidence>
<evidence type="ECO:0000313" key="3">
    <source>
        <dbReference type="Proteomes" id="UP000799750"/>
    </source>
</evidence>
<dbReference type="EMBL" id="MU004184">
    <property type="protein sequence ID" value="KAF2499516.1"/>
    <property type="molecule type" value="Genomic_DNA"/>
</dbReference>
<dbReference type="Pfam" id="PF00188">
    <property type="entry name" value="CAP"/>
    <property type="match status" value="1"/>
</dbReference>
<reference evidence="2" key="1">
    <citation type="journal article" date="2020" name="Stud. Mycol.">
        <title>101 Dothideomycetes genomes: a test case for predicting lifestyles and emergence of pathogens.</title>
        <authorList>
            <person name="Haridas S."/>
            <person name="Albert R."/>
            <person name="Binder M."/>
            <person name="Bloem J."/>
            <person name="Labutti K."/>
            <person name="Salamov A."/>
            <person name="Andreopoulos B."/>
            <person name="Baker S."/>
            <person name="Barry K."/>
            <person name="Bills G."/>
            <person name="Bluhm B."/>
            <person name="Cannon C."/>
            <person name="Castanera R."/>
            <person name="Culley D."/>
            <person name="Daum C."/>
            <person name="Ezra D."/>
            <person name="Gonzalez J."/>
            <person name="Henrissat B."/>
            <person name="Kuo A."/>
            <person name="Liang C."/>
            <person name="Lipzen A."/>
            <person name="Lutzoni F."/>
            <person name="Magnuson J."/>
            <person name="Mondo S."/>
            <person name="Nolan M."/>
            <person name="Ohm R."/>
            <person name="Pangilinan J."/>
            <person name="Park H.-J."/>
            <person name="Ramirez L."/>
            <person name="Alfaro M."/>
            <person name="Sun H."/>
            <person name="Tritt A."/>
            <person name="Yoshinaga Y."/>
            <person name="Zwiers L.-H."/>
            <person name="Turgeon B."/>
            <person name="Goodwin S."/>
            <person name="Spatafora J."/>
            <person name="Crous P."/>
            <person name="Grigoriev I."/>
        </authorList>
    </citation>
    <scope>NUCLEOTIDE SEQUENCE</scope>
    <source>
        <strain evidence="2">CBS 269.34</strain>
    </source>
</reference>